<dbReference type="AlphaFoldDB" id="K0ID32"/>
<name>K0ID32_NITGG</name>
<protein>
    <submittedName>
        <fullName evidence="1">Uncharacterized protein</fullName>
    </submittedName>
</protein>
<dbReference type="Proteomes" id="UP000008037">
    <property type="component" value="Chromosome"/>
</dbReference>
<organism evidence="1 2">
    <name type="scientific">Nitrososphaera gargensis (strain Ga9.2)</name>
    <dbReference type="NCBI Taxonomy" id="1237085"/>
    <lineage>
        <taxon>Archaea</taxon>
        <taxon>Nitrososphaerota</taxon>
        <taxon>Nitrososphaeria</taxon>
        <taxon>Nitrososphaerales</taxon>
        <taxon>Nitrososphaeraceae</taxon>
        <taxon>Nitrososphaera</taxon>
    </lineage>
</organism>
<accession>K0ID32</accession>
<evidence type="ECO:0000313" key="1">
    <source>
        <dbReference type="EMBL" id="AFU59291.1"/>
    </source>
</evidence>
<evidence type="ECO:0000313" key="2">
    <source>
        <dbReference type="Proteomes" id="UP000008037"/>
    </source>
</evidence>
<dbReference type="HOGENOM" id="CLU_3194629_0_0_2"/>
<dbReference type="EMBL" id="CP002408">
    <property type="protein sequence ID" value="AFU59291.1"/>
    <property type="molecule type" value="Genomic_DNA"/>
</dbReference>
<dbReference type="InParanoid" id="K0ID32"/>
<dbReference type="STRING" id="1237085.Ngar_c23660"/>
<reference evidence="1 2" key="1">
    <citation type="journal article" date="2012" name="Environ. Microbiol.">
        <title>The genome of the ammonia-oxidizing Candidatus Nitrososphaera gargensis: insights into metabolic versatility and environmental adaptations.</title>
        <authorList>
            <person name="Spang A."/>
            <person name="Poehlein A."/>
            <person name="Offre P."/>
            <person name="Zumbragel S."/>
            <person name="Haider S."/>
            <person name="Rychlik N."/>
            <person name="Nowka B."/>
            <person name="Schmeisser C."/>
            <person name="Lebedeva E.V."/>
            <person name="Rattei T."/>
            <person name="Bohm C."/>
            <person name="Schmid M."/>
            <person name="Galushko A."/>
            <person name="Hatzenpichler R."/>
            <person name="Weinmaier T."/>
            <person name="Daniel R."/>
            <person name="Schleper C."/>
            <person name="Spieck E."/>
            <person name="Streit W."/>
            <person name="Wagner M."/>
        </authorList>
    </citation>
    <scope>NUCLEOTIDE SEQUENCE [LARGE SCALE GENOMIC DNA]</scope>
    <source>
        <strain evidence="2">Ga9.2</strain>
    </source>
</reference>
<keyword evidence="2" id="KW-1185">Reference proteome</keyword>
<gene>
    <name evidence="1" type="ordered locus">Ngar_c23660</name>
</gene>
<sequence length="45" mass="4637">MPLNNKATAASVITTGAANIGNTIVAIARAITSTPIPAWAARWFL</sequence>
<dbReference type="BioCyc" id="CNIT1237085:G1324-2364-MONOMER"/>
<proteinExistence type="predicted"/>
<dbReference type="KEGG" id="nga:Ngar_c23660"/>